<evidence type="ECO:0000259" key="1">
    <source>
        <dbReference type="Pfam" id="PF00561"/>
    </source>
</evidence>
<dbReference type="RefSeq" id="WP_224477445.1">
    <property type="nucleotide sequence ID" value="NZ_JAIUJS010000002.1"/>
</dbReference>
<dbReference type="InterPro" id="IPR050266">
    <property type="entry name" value="AB_hydrolase_sf"/>
</dbReference>
<dbReference type="InterPro" id="IPR029058">
    <property type="entry name" value="AB_hydrolase_fold"/>
</dbReference>
<dbReference type="SUPFAM" id="SSF53474">
    <property type="entry name" value="alpha/beta-Hydrolases"/>
    <property type="match status" value="1"/>
</dbReference>
<organism evidence="2 3">
    <name type="scientific">Winogradskyella vincentii</name>
    <dbReference type="NCBI Taxonomy" id="2877122"/>
    <lineage>
        <taxon>Bacteria</taxon>
        <taxon>Pseudomonadati</taxon>
        <taxon>Bacteroidota</taxon>
        <taxon>Flavobacteriia</taxon>
        <taxon>Flavobacteriales</taxon>
        <taxon>Flavobacteriaceae</taxon>
        <taxon>Winogradskyella</taxon>
    </lineage>
</organism>
<feature type="domain" description="AB hydrolase-1" evidence="1">
    <location>
        <begin position="19"/>
        <end position="244"/>
    </location>
</feature>
<keyword evidence="2" id="KW-0378">Hydrolase</keyword>
<evidence type="ECO:0000313" key="3">
    <source>
        <dbReference type="Proteomes" id="UP001198402"/>
    </source>
</evidence>
<gene>
    <name evidence="2" type="ORF">LBV24_04770</name>
</gene>
<dbReference type="EMBL" id="JAIUJS010000002">
    <property type="protein sequence ID" value="MCA0152517.1"/>
    <property type="molecule type" value="Genomic_DNA"/>
</dbReference>
<evidence type="ECO:0000313" key="2">
    <source>
        <dbReference type="EMBL" id="MCA0152517.1"/>
    </source>
</evidence>
<dbReference type="PANTHER" id="PTHR43798">
    <property type="entry name" value="MONOACYLGLYCEROL LIPASE"/>
    <property type="match status" value="1"/>
</dbReference>
<dbReference type="GO" id="GO:0016787">
    <property type="term" value="F:hydrolase activity"/>
    <property type="evidence" value="ECO:0007669"/>
    <property type="project" value="UniProtKB-KW"/>
</dbReference>
<dbReference type="Pfam" id="PF00561">
    <property type="entry name" value="Abhydrolase_1"/>
    <property type="match status" value="1"/>
</dbReference>
<protein>
    <submittedName>
        <fullName evidence="2">Alpha/beta hydrolase</fullName>
    </submittedName>
</protein>
<reference evidence="3" key="1">
    <citation type="submission" date="2023-07" db="EMBL/GenBank/DDBJ databases">
        <authorList>
            <person name="Yue Y."/>
        </authorList>
    </citation>
    <scope>NUCLEOTIDE SEQUENCE [LARGE SCALE GENOMIC DNA]</scope>
    <source>
        <strain evidence="3">2Y89</strain>
    </source>
</reference>
<dbReference type="InterPro" id="IPR000073">
    <property type="entry name" value="AB_hydrolase_1"/>
</dbReference>
<dbReference type="Gene3D" id="3.40.50.1820">
    <property type="entry name" value="alpha/beta hydrolase"/>
    <property type="match status" value="1"/>
</dbReference>
<dbReference type="Proteomes" id="UP001198402">
    <property type="component" value="Unassembled WGS sequence"/>
</dbReference>
<name>A0ABS7Y0Z7_9FLAO</name>
<dbReference type="PRINTS" id="PR00111">
    <property type="entry name" value="ABHYDROLASE"/>
</dbReference>
<proteinExistence type="predicted"/>
<accession>A0ABS7Y0Z7</accession>
<sequence length="258" mass="29433">MILHYKNSEIHFNVKGEGKPLLLLHGFLESKEMWEKLMPLFSAKSKVISIDLLGHGKTDSIGYIHTMEDMARCVFAVLKHLKVKSVKVIGHSMGGYVALALADLYPNLVSDLCLMNSTFEDDSEERKKLRLRAVEMARTNYERLVRTSFTSLFAPESKERFKSKYNDALKVALKTPVQGYIAAQRGMAQRNRRLTVFKDIQGKKEILIGKKDNLVNSEALSKLIKNTPIELVELSEGHMSHIENKSDLSYFLLRFIEK</sequence>
<keyword evidence="3" id="KW-1185">Reference proteome</keyword>
<comment type="caution">
    <text evidence="2">The sequence shown here is derived from an EMBL/GenBank/DDBJ whole genome shotgun (WGS) entry which is preliminary data.</text>
</comment>